<proteinExistence type="predicted"/>
<dbReference type="AlphaFoldDB" id="A0A4Z2IWU4"/>
<protein>
    <submittedName>
        <fullName evidence="1">Uncharacterized protein</fullName>
    </submittedName>
</protein>
<comment type="caution">
    <text evidence="1">The sequence shown here is derived from an EMBL/GenBank/DDBJ whole genome shotgun (WGS) entry which is preliminary data.</text>
</comment>
<reference evidence="1 2" key="1">
    <citation type="submission" date="2019-03" db="EMBL/GenBank/DDBJ databases">
        <title>First draft genome of Liparis tanakae, snailfish: a comprehensive survey of snailfish specific genes.</title>
        <authorList>
            <person name="Kim W."/>
            <person name="Song I."/>
            <person name="Jeong J.-H."/>
            <person name="Kim D."/>
            <person name="Kim S."/>
            <person name="Ryu S."/>
            <person name="Song J.Y."/>
            <person name="Lee S.K."/>
        </authorList>
    </citation>
    <scope>NUCLEOTIDE SEQUENCE [LARGE SCALE GENOMIC DNA]</scope>
    <source>
        <tissue evidence="1">Muscle</tissue>
    </source>
</reference>
<gene>
    <name evidence="1" type="ORF">EYF80_007275</name>
</gene>
<evidence type="ECO:0000313" key="2">
    <source>
        <dbReference type="Proteomes" id="UP000314294"/>
    </source>
</evidence>
<dbReference type="Proteomes" id="UP000314294">
    <property type="component" value="Unassembled WGS sequence"/>
</dbReference>
<keyword evidence="2" id="KW-1185">Reference proteome</keyword>
<dbReference type="EMBL" id="SRLO01000039">
    <property type="protein sequence ID" value="TNN82440.1"/>
    <property type="molecule type" value="Genomic_DNA"/>
</dbReference>
<sequence>MKADYDKGRSFHPLSITIRPTLSPRVRGRDVRAWQGTEGFPTDDVWTQELPLPHPSLPPTIPFLHSIFQNRNLRSPAVQGAPECIYGELHFITHSCTAASFTLGVLLPPCLWPMLHCAGKILHRCCMLPDAALLEMVGVPSVLAAYQDGEISTPSPLLAYREPYIFRWRGALCEPPRNAFSSASSPSSSGVAPPVTNVRIKRSRCHFSLPLWEMIGEAELCQDGYRSLSAMTACHYPALPIASAVL</sequence>
<organism evidence="1 2">
    <name type="scientific">Liparis tanakae</name>
    <name type="common">Tanaka's snailfish</name>
    <dbReference type="NCBI Taxonomy" id="230148"/>
    <lineage>
        <taxon>Eukaryota</taxon>
        <taxon>Metazoa</taxon>
        <taxon>Chordata</taxon>
        <taxon>Craniata</taxon>
        <taxon>Vertebrata</taxon>
        <taxon>Euteleostomi</taxon>
        <taxon>Actinopterygii</taxon>
        <taxon>Neopterygii</taxon>
        <taxon>Teleostei</taxon>
        <taxon>Neoteleostei</taxon>
        <taxon>Acanthomorphata</taxon>
        <taxon>Eupercaria</taxon>
        <taxon>Perciformes</taxon>
        <taxon>Cottioidei</taxon>
        <taxon>Cottales</taxon>
        <taxon>Liparidae</taxon>
        <taxon>Liparis</taxon>
    </lineage>
</organism>
<accession>A0A4Z2IWU4</accession>
<evidence type="ECO:0000313" key="1">
    <source>
        <dbReference type="EMBL" id="TNN82440.1"/>
    </source>
</evidence>
<name>A0A4Z2IWU4_9TELE</name>